<dbReference type="Gene3D" id="3.90.1340.10">
    <property type="entry name" value="Phage tail collar domain"/>
    <property type="match status" value="1"/>
</dbReference>
<dbReference type="InterPro" id="IPR037053">
    <property type="entry name" value="Phage_tail_collar_dom_sf"/>
</dbReference>
<dbReference type="PANTHER" id="PTHR35191">
    <property type="entry name" value="PROPHAGE SIDE TAIL FIBER PROTEIN HOMOLOG STFQ-RELATED"/>
    <property type="match status" value="1"/>
</dbReference>
<dbReference type="InterPro" id="IPR022225">
    <property type="entry name" value="Phage_tail_fibre_N"/>
</dbReference>
<organism evidence="6 7">
    <name type="scientific">Burkholderia phage Mica</name>
    <dbReference type="NCBI Taxonomy" id="2767579"/>
    <lineage>
        <taxon>Viruses</taxon>
        <taxon>Duplodnaviria</taxon>
        <taxon>Heunggongvirae</taxon>
        <taxon>Uroviricota</taxon>
        <taxon>Caudoviricetes</taxon>
        <taxon>Micavirus</taxon>
        <taxon>Micavirus Mica</taxon>
    </lineage>
</organism>
<feature type="domain" description="Phage tail collar" evidence="4">
    <location>
        <begin position="304"/>
        <end position="361"/>
    </location>
</feature>
<name>A0A873WBJ5_9CAUD</name>
<evidence type="ECO:0000256" key="3">
    <source>
        <dbReference type="SAM" id="MobiDB-lite"/>
    </source>
</evidence>
<gene>
    <name evidence="6" type="ORF">CPT_Mica_016</name>
</gene>
<dbReference type="GO" id="GO:0019062">
    <property type="term" value="P:virion attachment to host cell"/>
    <property type="evidence" value="ECO:0007669"/>
    <property type="project" value="UniProtKB-KW"/>
</dbReference>
<evidence type="ECO:0000256" key="1">
    <source>
        <dbReference type="ARBA" id="ARBA00022672"/>
    </source>
</evidence>
<feature type="domain" description="Phage tail fibre protein N-terminal" evidence="5">
    <location>
        <begin position="2"/>
        <end position="149"/>
    </location>
</feature>
<dbReference type="Pfam" id="PF12571">
    <property type="entry name" value="Phage_tail_fib"/>
    <property type="match status" value="1"/>
</dbReference>
<keyword evidence="1" id="KW-0946">Virion</keyword>
<keyword evidence="7" id="KW-1185">Reference proteome</keyword>
<evidence type="ECO:0000259" key="4">
    <source>
        <dbReference type="Pfam" id="PF07484"/>
    </source>
</evidence>
<dbReference type="EMBL" id="MT701586">
    <property type="protein sequence ID" value="QPB08629.1"/>
    <property type="molecule type" value="Genomic_DNA"/>
</dbReference>
<reference evidence="6" key="1">
    <citation type="submission" date="2020-07" db="EMBL/GenBank/DDBJ databases">
        <title>Complete genome sequence of Burkholderia cenocepacia myophage Mica.</title>
        <authorList>
            <person name="Garcia J.A."/>
            <person name="Yao G.W."/>
            <person name="Guadalupe Vizoso-Pinto M."/>
            <person name="Gonzalez C."/>
            <person name="Liu M.L."/>
            <person name="Gill J."/>
        </authorList>
    </citation>
    <scope>NUCLEOTIDE SEQUENCE</scope>
</reference>
<keyword evidence="1" id="KW-1230">Viral tail fiber protein</keyword>
<sequence>MSYKTIHTNYGLQRMAAAEATGVPINIVAVAVGDGGGNPTTPNPAQTQLVREMFRHAPNRVYQDQNNPLLLTIELVVPATVGGFTIREMAAFDDQGGMFTVSNVPDVYKPQGDGSEGSFGDTVLRQQFLATNASVVTVQIDPNVAVATQSWIQNTITLPYLLKGGTTGQMLVKNSNADGDVKWIDPTAAAVVVSTVEETQTLAAGQTAVVLTNCTTIGMAAYVEGVRLRPDEWTPDATDVTKFTLGQSYPAGTKIDCVQNEPAAFVPTPLIQSKNLSDVPDPSAARTNLGVDSKANTDTHAPAGMVMYFAGSAAPAGWLKANGAAISRTAYGALFARIGTTYGAGDGANTFNLPDLRGEFLRGFDDGRGIDPSRAFGSMQDGTWIRTVAQEWAGSDIADGKQYFAGIGWASPDSRIVNAGVGNVVPNGAKSPGGGDYDRATTDNGITGAAQIDQTQQAAMNNWIRMRPHNVAVLACIKF</sequence>
<dbReference type="Pfam" id="PF07484">
    <property type="entry name" value="Collar"/>
    <property type="match status" value="1"/>
</dbReference>
<evidence type="ECO:0000259" key="5">
    <source>
        <dbReference type="Pfam" id="PF12571"/>
    </source>
</evidence>
<dbReference type="InterPro" id="IPR011083">
    <property type="entry name" value="Phage_tail_collar_dom"/>
</dbReference>
<protein>
    <submittedName>
        <fullName evidence="6">Tail fiber protein</fullName>
    </submittedName>
</protein>
<evidence type="ECO:0000313" key="6">
    <source>
        <dbReference type="EMBL" id="QPB08629.1"/>
    </source>
</evidence>
<feature type="region of interest" description="Disordered" evidence="3">
    <location>
        <begin position="276"/>
        <end position="295"/>
    </location>
</feature>
<keyword evidence="1" id="KW-1227">Viral tail protein</keyword>
<dbReference type="GO" id="GO:0098024">
    <property type="term" value="C:virus tail, fiber"/>
    <property type="evidence" value="ECO:0007669"/>
    <property type="project" value="UniProtKB-KW"/>
</dbReference>
<accession>A0A873WBJ5</accession>
<dbReference type="SUPFAM" id="SSF88874">
    <property type="entry name" value="Receptor-binding domain of short tail fibre protein gp12"/>
    <property type="match status" value="1"/>
</dbReference>
<dbReference type="PANTHER" id="PTHR35191:SF1">
    <property type="entry name" value="PROPHAGE SIDE TAIL FIBER PROTEIN HOMOLOG STFQ-RELATED"/>
    <property type="match status" value="1"/>
</dbReference>
<keyword evidence="2" id="KW-0945">Host-virus interaction</keyword>
<keyword evidence="2" id="KW-1161">Viral attachment to host cell</keyword>
<keyword evidence="2" id="KW-1160">Virus entry into host cell</keyword>
<proteinExistence type="predicted"/>
<evidence type="ECO:0000256" key="2">
    <source>
        <dbReference type="ARBA" id="ARBA00022804"/>
    </source>
</evidence>
<evidence type="ECO:0000313" key="7">
    <source>
        <dbReference type="Proteomes" id="UP000663491"/>
    </source>
</evidence>
<dbReference type="InterPro" id="IPR051934">
    <property type="entry name" value="Phage_Tail_Fiber_Structural"/>
</dbReference>
<dbReference type="Proteomes" id="UP000663491">
    <property type="component" value="Segment"/>
</dbReference>